<dbReference type="GO" id="GO:0004462">
    <property type="term" value="F:lactoylglutathione lyase activity"/>
    <property type="evidence" value="ECO:0007669"/>
    <property type="project" value="UniProtKB-EC"/>
</dbReference>
<evidence type="ECO:0000259" key="2">
    <source>
        <dbReference type="PROSITE" id="PS51819"/>
    </source>
</evidence>
<comment type="caution">
    <text evidence="3">The sequence shown here is derived from an EMBL/GenBank/DDBJ whole genome shotgun (WGS) entry which is preliminary data.</text>
</comment>
<dbReference type="GO" id="GO:0046491">
    <property type="term" value="P:L-methylmalonyl-CoA metabolic process"/>
    <property type="evidence" value="ECO:0007669"/>
    <property type="project" value="TreeGrafter"/>
</dbReference>
<dbReference type="PROSITE" id="PS51819">
    <property type="entry name" value="VOC"/>
    <property type="match status" value="1"/>
</dbReference>
<dbReference type="InterPro" id="IPR004360">
    <property type="entry name" value="Glyas_Fos-R_dOase_dom"/>
</dbReference>
<evidence type="ECO:0000256" key="1">
    <source>
        <dbReference type="ARBA" id="ARBA00022723"/>
    </source>
</evidence>
<reference evidence="3 4" key="1">
    <citation type="submission" date="2020-08" db="EMBL/GenBank/DDBJ databases">
        <title>Genomic Encyclopedia of Type Strains, Phase IV (KMG-IV): sequencing the most valuable type-strain genomes for metagenomic binning, comparative biology and taxonomic classification.</title>
        <authorList>
            <person name="Goeker M."/>
        </authorList>
    </citation>
    <scope>NUCLEOTIDE SEQUENCE [LARGE SCALE GENOMIC DNA]</scope>
    <source>
        <strain evidence="3 4">DSM 28101</strain>
    </source>
</reference>
<dbReference type="AlphaFoldDB" id="A0A7W6PCU9"/>
<keyword evidence="3" id="KW-0456">Lyase</keyword>
<feature type="domain" description="VOC" evidence="2">
    <location>
        <begin position="5"/>
        <end position="127"/>
    </location>
</feature>
<dbReference type="PANTHER" id="PTHR43048:SF3">
    <property type="entry name" value="METHYLMALONYL-COA EPIMERASE, MITOCHONDRIAL"/>
    <property type="match status" value="1"/>
</dbReference>
<dbReference type="RefSeq" id="WP_183489335.1">
    <property type="nucleotide sequence ID" value="NZ_JACIDZ010000014.1"/>
</dbReference>
<proteinExistence type="predicted"/>
<sequence>MIFTGIGHVAIRCTDIDRSLAFYTDVFGFPEMFRLNQDDGRVWLVYLRVTDTLYLELFPDGEGNKVPGPNATGYNHLCVETADINAAAKHFEELGVPLAKPVVTGRDGNRQCWIDDPDGNRIEIMQMMPDCMQFAAIKAMKAERS</sequence>
<keyword evidence="4" id="KW-1185">Reference proteome</keyword>
<organism evidence="3 4">
    <name type="scientific">Martelella radicis</name>
    <dbReference type="NCBI Taxonomy" id="1397476"/>
    <lineage>
        <taxon>Bacteria</taxon>
        <taxon>Pseudomonadati</taxon>
        <taxon>Pseudomonadota</taxon>
        <taxon>Alphaproteobacteria</taxon>
        <taxon>Hyphomicrobiales</taxon>
        <taxon>Aurantimonadaceae</taxon>
        <taxon>Martelella</taxon>
    </lineage>
</organism>
<protein>
    <submittedName>
        <fullName evidence="3">Lactoylglutathione lyase</fullName>
        <ecNumber evidence="3">4.4.1.5</ecNumber>
    </submittedName>
</protein>
<keyword evidence="1" id="KW-0479">Metal-binding</keyword>
<dbReference type="GO" id="GO:0004493">
    <property type="term" value="F:methylmalonyl-CoA epimerase activity"/>
    <property type="evidence" value="ECO:0007669"/>
    <property type="project" value="TreeGrafter"/>
</dbReference>
<dbReference type="Pfam" id="PF00903">
    <property type="entry name" value="Glyoxalase"/>
    <property type="match status" value="1"/>
</dbReference>
<evidence type="ECO:0000313" key="3">
    <source>
        <dbReference type="EMBL" id="MBB4123762.1"/>
    </source>
</evidence>
<dbReference type="GO" id="GO:0046872">
    <property type="term" value="F:metal ion binding"/>
    <property type="evidence" value="ECO:0007669"/>
    <property type="project" value="UniProtKB-KW"/>
</dbReference>
<accession>A0A7W6PCU9</accession>
<name>A0A7W6PCU9_9HYPH</name>
<dbReference type="EMBL" id="JACIDZ010000014">
    <property type="protein sequence ID" value="MBB4123762.1"/>
    <property type="molecule type" value="Genomic_DNA"/>
</dbReference>
<dbReference type="InterPro" id="IPR051785">
    <property type="entry name" value="MMCE/EMCE_epimerase"/>
</dbReference>
<dbReference type="Gene3D" id="3.10.180.10">
    <property type="entry name" value="2,3-Dihydroxybiphenyl 1,2-Dioxygenase, domain 1"/>
    <property type="match status" value="1"/>
</dbReference>
<dbReference type="InterPro" id="IPR029068">
    <property type="entry name" value="Glyas_Bleomycin-R_OHBP_Dase"/>
</dbReference>
<dbReference type="Proteomes" id="UP000530571">
    <property type="component" value="Unassembled WGS sequence"/>
</dbReference>
<dbReference type="SUPFAM" id="SSF54593">
    <property type="entry name" value="Glyoxalase/Bleomycin resistance protein/Dihydroxybiphenyl dioxygenase"/>
    <property type="match status" value="1"/>
</dbReference>
<dbReference type="InterPro" id="IPR037523">
    <property type="entry name" value="VOC_core"/>
</dbReference>
<evidence type="ECO:0000313" key="4">
    <source>
        <dbReference type="Proteomes" id="UP000530571"/>
    </source>
</evidence>
<gene>
    <name evidence="3" type="ORF">GGR30_003710</name>
</gene>
<dbReference type="CDD" id="cd06587">
    <property type="entry name" value="VOC"/>
    <property type="match status" value="1"/>
</dbReference>
<dbReference type="PANTHER" id="PTHR43048">
    <property type="entry name" value="METHYLMALONYL-COA EPIMERASE"/>
    <property type="match status" value="1"/>
</dbReference>
<dbReference type="EC" id="4.4.1.5" evidence="3"/>